<evidence type="ECO:0000256" key="1">
    <source>
        <dbReference type="ARBA" id="ARBA00022857"/>
    </source>
</evidence>
<dbReference type="AlphaFoldDB" id="A0A0E0QQU2"/>
<dbReference type="GO" id="GO:0009067">
    <property type="term" value="P:aspartate family amino acid biosynthetic process"/>
    <property type="evidence" value="ECO:0007669"/>
    <property type="project" value="InterPro"/>
</dbReference>
<dbReference type="eggNOG" id="ENOG502QQBK">
    <property type="taxonomic scope" value="Eukaryota"/>
</dbReference>
<name>A0A0E0QQU2_ORYRU</name>
<dbReference type="Gramene" id="ORUFI09G09330.1">
    <property type="protein sequence ID" value="ORUFI09G09330.1"/>
    <property type="gene ID" value="ORUFI09G09330"/>
</dbReference>
<evidence type="ECO:0000313" key="3">
    <source>
        <dbReference type="Proteomes" id="UP000008022"/>
    </source>
</evidence>
<reference evidence="2" key="2">
    <citation type="submission" date="2015-06" db="UniProtKB">
        <authorList>
            <consortium name="EnsemblPlants"/>
        </authorList>
    </citation>
    <scope>IDENTIFICATION</scope>
</reference>
<protein>
    <submittedName>
        <fullName evidence="2">Uncharacterized protein</fullName>
    </submittedName>
</protein>
<dbReference type="STRING" id="4529.A0A0E0QQU2"/>
<reference evidence="3" key="1">
    <citation type="submission" date="2013-06" db="EMBL/GenBank/DDBJ databases">
        <authorList>
            <person name="Zhao Q."/>
        </authorList>
    </citation>
    <scope>NUCLEOTIDE SEQUENCE</scope>
    <source>
        <strain evidence="3">cv. W1943</strain>
    </source>
</reference>
<dbReference type="Gene3D" id="3.40.1160.10">
    <property type="entry name" value="Acetylglutamate kinase-like"/>
    <property type="match status" value="1"/>
</dbReference>
<dbReference type="Proteomes" id="UP000008022">
    <property type="component" value="Unassembled WGS sequence"/>
</dbReference>
<accession>A0A0E0QQU2</accession>
<dbReference type="GO" id="GO:0009090">
    <property type="term" value="P:homoserine biosynthetic process"/>
    <property type="evidence" value="ECO:0007669"/>
    <property type="project" value="TreeGrafter"/>
</dbReference>
<dbReference type="PANTHER" id="PTHR43070">
    <property type="match status" value="1"/>
</dbReference>
<keyword evidence="1" id="KW-0521">NADP</keyword>
<dbReference type="PANTHER" id="PTHR43070:SF5">
    <property type="entry name" value="HOMOSERINE DEHYDROGENASE"/>
    <property type="match status" value="1"/>
</dbReference>
<keyword evidence="3" id="KW-1185">Reference proteome</keyword>
<dbReference type="EnsemblPlants" id="ORUFI09G09330.1">
    <property type="protein sequence ID" value="ORUFI09G09330.1"/>
    <property type="gene ID" value="ORUFI09G09330"/>
</dbReference>
<sequence>MQSEAPCSCMDTREVLVVNPTGSNQVDPDYLESEKRLEKWFVQRLAETIGFITSTPENIPTTLKRYRSDFSAATTLKRYRSDFSAAIISKLVKAGKWRKLIRCEDLCKLESMVQKMKDAVANLRPTRTGIG</sequence>
<dbReference type="InterPro" id="IPR036393">
    <property type="entry name" value="AceGlu_kinase-like_sf"/>
</dbReference>
<proteinExistence type="predicted"/>
<organism evidence="2 3">
    <name type="scientific">Oryza rufipogon</name>
    <name type="common">Brownbeard rice</name>
    <name type="synonym">Asian wild rice</name>
    <dbReference type="NCBI Taxonomy" id="4529"/>
    <lineage>
        <taxon>Eukaryota</taxon>
        <taxon>Viridiplantae</taxon>
        <taxon>Streptophyta</taxon>
        <taxon>Embryophyta</taxon>
        <taxon>Tracheophyta</taxon>
        <taxon>Spermatophyta</taxon>
        <taxon>Magnoliopsida</taxon>
        <taxon>Liliopsida</taxon>
        <taxon>Poales</taxon>
        <taxon>Poaceae</taxon>
        <taxon>BOP clade</taxon>
        <taxon>Oryzoideae</taxon>
        <taxon>Oryzeae</taxon>
        <taxon>Oryzinae</taxon>
        <taxon>Oryza</taxon>
    </lineage>
</organism>
<dbReference type="OMA" id="KLIRCED"/>
<dbReference type="GO" id="GO:0004412">
    <property type="term" value="F:homoserine dehydrogenase activity"/>
    <property type="evidence" value="ECO:0007669"/>
    <property type="project" value="InterPro"/>
</dbReference>
<evidence type="ECO:0000313" key="2">
    <source>
        <dbReference type="EnsemblPlants" id="ORUFI09G09330.1"/>
    </source>
</evidence>
<dbReference type="InterPro" id="IPR011147">
    <property type="entry name" value="Bifunc_Aspkin/hSer_DH"/>
</dbReference>
<dbReference type="HOGENOM" id="CLU_1930994_0_0_1"/>